<reference evidence="4" key="1">
    <citation type="submission" date="2021-06" db="EMBL/GenBank/DDBJ databases">
        <authorList>
            <person name="Hodson N. C."/>
            <person name="Mongue J. A."/>
            <person name="Jaron S. K."/>
        </authorList>
    </citation>
    <scope>NUCLEOTIDE SEQUENCE</scope>
</reference>
<dbReference type="PROSITE" id="PS00134">
    <property type="entry name" value="TRYPSIN_HIS"/>
    <property type="match status" value="1"/>
</dbReference>
<dbReference type="InterPro" id="IPR001254">
    <property type="entry name" value="Trypsin_dom"/>
</dbReference>
<dbReference type="Pfam" id="PF00089">
    <property type="entry name" value="Trypsin"/>
    <property type="match status" value="1"/>
</dbReference>
<organism evidence="4 5">
    <name type="scientific">Allacma fusca</name>
    <dbReference type="NCBI Taxonomy" id="39272"/>
    <lineage>
        <taxon>Eukaryota</taxon>
        <taxon>Metazoa</taxon>
        <taxon>Ecdysozoa</taxon>
        <taxon>Arthropoda</taxon>
        <taxon>Hexapoda</taxon>
        <taxon>Collembola</taxon>
        <taxon>Symphypleona</taxon>
        <taxon>Sminthuridae</taxon>
        <taxon>Allacma</taxon>
    </lineage>
</organism>
<dbReference type="InterPro" id="IPR050850">
    <property type="entry name" value="Peptidase_S1_Elastase_sf"/>
</dbReference>
<name>A0A8J2PEQ5_9HEXA</name>
<evidence type="ECO:0000256" key="2">
    <source>
        <dbReference type="SAM" id="SignalP"/>
    </source>
</evidence>
<feature type="signal peptide" evidence="2">
    <location>
        <begin position="1"/>
        <end position="18"/>
    </location>
</feature>
<dbReference type="GO" id="GO:0006508">
    <property type="term" value="P:proteolysis"/>
    <property type="evidence" value="ECO:0007669"/>
    <property type="project" value="InterPro"/>
</dbReference>
<dbReference type="CDD" id="cd00190">
    <property type="entry name" value="Tryp_SPc"/>
    <property type="match status" value="1"/>
</dbReference>
<gene>
    <name evidence="4" type="ORF">AFUS01_LOCUS22925</name>
</gene>
<dbReference type="EMBL" id="CAJVCH010271205">
    <property type="protein sequence ID" value="CAG7734541.1"/>
    <property type="molecule type" value="Genomic_DNA"/>
</dbReference>
<evidence type="ECO:0000313" key="4">
    <source>
        <dbReference type="EMBL" id="CAG7734541.1"/>
    </source>
</evidence>
<evidence type="ECO:0000313" key="5">
    <source>
        <dbReference type="Proteomes" id="UP000708208"/>
    </source>
</evidence>
<dbReference type="FunFam" id="2.40.10.10:FF:000068">
    <property type="entry name" value="transmembrane protease serine 2"/>
    <property type="match status" value="1"/>
</dbReference>
<dbReference type="InterPro" id="IPR018114">
    <property type="entry name" value="TRYPSIN_HIS"/>
</dbReference>
<keyword evidence="2" id="KW-0732">Signal</keyword>
<dbReference type="SMART" id="SM00020">
    <property type="entry name" value="Tryp_SPc"/>
    <property type="match status" value="1"/>
</dbReference>
<accession>A0A8J2PEQ5</accession>
<dbReference type="PROSITE" id="PS50240">
    <property type="entry name" value="TRYPSIN_DOM"/>
    <property type="match status" value="1"/>
</dbReference>
<proteinExistence type="predicted"/>
<evidence type="ECO:0000256" key="1">
    <source>
        <dbReference type="ARBA" id="ARBA00023157"/>
    </source>
</evidence>
<dbReference type="GO" id="GO:0004252">
    <property type="term" value="F:serine-type endopeptidase activity"/>
    <property type="evidence" value="ECO:0007669"/>
    <property type="project" value="InterPro"/>
</dbReference>
<feature type="chain" id="PRO_5035275218" description="Peptidase S1 domain-containing protein" evidence="2">
    <location>
        <begin position="19"/>
        <end position="162"/>
    </location>
</feature>
<keyword evidence="5" id="KW-1185">Reference proteome</keyword>
<dbReference type="AlphaFoldDB" id="A0A8J2PEQ5"/>
<dbReference type="Proteomes" id="UP000708208">
    <property type="component" value="Unassembled WGS sequence"/>
</dbReference>
<dbReference type="OrthoDB" id="10004439at2759"/>
<dbReference type="GO" id="GO:0005615">
    <property type="term" value="C:extracellular space"/>
    <property type="evidence" value="ECO:0007669"/>
    <property type="project" value="TreeGrafter"/>
</dbReference>
<comment type="caution">
    <text evidence="4">The sequence shown here is derived from an EMBL/GenBank/DDBJ whole genome shotgun (WGS) entry which is preliminary data.</text>
</comment>
<evidence type="ECO:0000259" key="3">
    <source>
        <dbReference type="PROSITE" id="PS50240"/>
    </source>
</evidence>
<keyword evidence="1" id="KW-1015">Disulfide bond</keyword>
<feature type="domain" description="Peptidase S1" evidence="3">
    <location>
        <begin position="43"/>
        <end position="162"/>
    </location>
</feature>
<dbReference type="PANTHER" id="PTHR24257">
    <property type="entry name" value="CHYMOTRYPSIN-LIKE ELASTASE FAMILY MEMBER"/>
    <property type="match status" value="1"/>
</dbReference>
<dbReference type="PANTHER" id="PTHR24257:SF17">
    <property type="match status" value="1"/>
</dbReference>
<protein>
    <recommendedName>
        <fullName evidence="3">Peptidase S1 domain-containing protein</fullName>
    </recommendedName>
</protein>
<sequence>MKIFVVAFLSAWVFAVFSDPTSKGASHRPSPEGRKLKEVAPLIVGGRPAHPNEFPYQISLQFLYEGQWRHVCGGVVVAVNKVLTAAHCVKPPNLVSLRVVAGEHSLAEIEGREQVSGIDTAILHPNYDSRTMDYDYGVLRLSRNLTFNNYGWVAAWATVAVL</sequence>